<dbReference type="PANTHER" id="PTHR36573">
    <property type="entry name" value="INTERMEMBRANE PHOSPHOLIPID TRANSPORT SYSTEM BINDING PROTEIN MLAC"/>
    <property type="match status" value="1"/>
</dbReference>
<gene>
    <name evidence="2" type="ORF">SAMN04489800_4727</name>
</gene>
<keyword evidence="3" id="KW-1185">Reference proteome</keyword>
<dbReference type="RefSeq" id="WP_048360071.1">
    <property type="nucleotide sequence ID" value="NZ_FNUD01000002.1"/>
</dbReference>
<organism evidence="2 3">
    <name type="scientific">Pseudomonas deceptionensis</name>
    <dbReference type="NCBI Taxonomy" id="882211"/>
    <lineage>
        <taxon>Bacteria</taxon>
        <taxon>Pseudomonadati</taxon>
        <taxon>Pseudomonadota</taxon>
        <taxon>Gammaproteobacteria</taxon>
        <taxon>Pseudomonadales</taxon>
        <taxon>Pseudomonadaceae</taxon>
        <taxon>Pseudomonas</taxon>
    </lineage>
</organism>
<proteinExistence type="predicted"/>
<dbReference type="PATRIC" id="fig|882211.3.peg.2329"/>
<dbReference type="EMBL" id="FNUD01000002">
    <property type="protein sequence ID" value="SEF10209.1"/>
    <property type="molecule type" value="Genomic_DNA"/>
</dbReference>
<dbReference type="AlphaFoldDB" id="A0A0J6GFF0"/>
<feature type="signal peptide" evidence="1">
    <location>
        <begin position="1"/>
        <end position="23"/>
    </location>
</feature>
<evidence type="ECO:0000313" key="2">
    <source>
        <dbReference type="EMBL" id="SEF10209.1"/>
    </source>
</evidence>
<dbReference type="Pfam" id="PF05494">
    <property type="entry name" value="MlaC"/>
    <property type="match status" value="1"/>
</dbReference>
<dbReference type="OrthoDB" id="9787053at2"/>
<evidence type="ECO:0000256" key="1">
    <source>
        <dbReference type="SAM" id="SignalP"/>
    </source>
</evidence>
<dbReference type="InterPro" id="IPR042245">
    <property type="entry name" value="Tgt2/MlaC_sf"/>
</dbReference>
<reference evidence="2" key="1">
    <citation type="submission" date="2016-10" db="EMBL/GenBank/DDBJ databases">
        <authorList>
            <person name="Varghese N."/>
            <person name="Submissions S."/>
        </authorList>
    </citation>
    <scope>NUCLEOTIDE SEQUENCE [LARGE SCALE GENOMIC DNA]</scope>
    <source>
        <strain evidence="2">LMG 25555</strain>
    </source>
</reference>
<dbReference type="PIRSF" id="PIRSF004649">
    <property type="entry name" value="MlaC"/>
    <property type="match status" value="1"/>
</dbReference>
<dbReference type="InterPro" id="IPR008869">
    <property type="entry name" value="MlaC/ttg2D"/>
</dbReference>
<dbReference type="PANTHER" id="PTHR36573:SF1">
    <property type="entry name" value="INTERMEMBRANE PHOSPHOLIPID TRANSPORT SYSTEM BINDING PROTEIN MLAC"/>
    <property type="match status" value="1"/>
</dbReference>
<feature type="chain" id="PRO_5009777261" evidence="1">
    <location>
        <begin position="24"/>
        <end position="219"/>
    </location>
</feature>
<name>A0A0J6GFF0_PSEDM</name>
<protein>
    <submittedName>
        <fullName evidence="2">Phospholipid transport system substrate-binding protein</fullName>
    </submittedName>
</protein>
<accession>A0A0J6GFF0</accession>
<evidence type="ECO:0000313" key="3">
    <source>
        <dbReference type="Proteomes" id="UP000183613"/>
    </source>
</evidence>
<comment type="caution">
    <text evidence="2">The sequence shown here is derived from an EMBL/GenBank/DDBJ whole genome shotgun (WGS) entry which is preliminary data.</text>
</comment>
<dbReference type="Gene3D" id="3.10.450.710">
    <property type="entry name" value="Tgt2/MlaC"/>
    <property type="match status" value="1"/>
</dbReference>
<keyword evidence="1" id="KW-0732">Signal</keyword>
<dbReference type="Proteomes" id="UP000183613">
    <property type="component" value="Unassembled WGS sequence"/>
</dbReference>
<sequence length="219" mass="23795">MISLLRRGLLVILAASLPLVANAAPGQSAHDIVSDTTTRLLADLAANKEQYKQNPSKFYDALNGIVGPVVDADGISKSIMTVKYSRNATPAQMQRFQENFKRSLMQFYGNALLEFNNKGITVSPAKDESGDRTSVDMTVKGDNGAIYPLSYTLNKVNGEWKVRNVIINGINIGKLFRDQFADAMQRNGNNLDKTIDNWAGEVAKAKEATDAASPKAAAQ</sequence>